<dbReference type="Pfam" id="PF18157">
    <property type="entry name" value="MID_pPIWI_RE"/>
    <property type="match status" value="1"/>
</dbReference>
<gene>
    <name evidence="6" type="ORF">QLH52_04070</name>
</gene>
<name>A0ABU4UAT0_9GAMM</name>
<feature type="coiled-coil region" evidence="1">
    <location>
        <begin position="1352"/>
        <end position="1389"/>
    </location>
</feature>
<dbReference type="Gene3D" id="3.40.50.300">
    <property type="entry name" value="P-loop containing nucleotide triphosphate hydrolases"/>
    <property type="match status" value="1"/>
</dbReference>
<dbReference type="InterPro" id="IPR049945">
    <property type="entry name" value="AAA_22"/>
</dbReference>
<dbReference type="Pfam" id="PF13111">
    <property type="entry name" value="pPIWI_RE_X"/>
    <property type="match status" value="1"/>
</dbReference>
<evidence type="ECO:0000313" key="7">
    <source>
        <dbReference type="Proteomes" id="UP001284537"/>
    </source>
</evidence>
<reference evidence="6 7" key="1">
    <citation type="submission" date="2023-11" db="EMBL/GenBank/DDBJ databases">
        <authorList>
            <person name="Ouyang M.-Y."/>
        </authorList>
    </citation>
    <scope>NUCLEOTIDE SEQUENCE [LARGE SCALE GENOMIC DNA]</scope>
    <source>
        <strain evidence="6 7">OY6</strain>
    </source>
</reference>
<dbReference type="InterPro" id="IPR025085">
    <property type="entry name" value="pPIWI_RE_X"/>
</dbReference>
<evidence type="ECO:0000259" key="4">
    <source>
        <dbReference type="Pfam" id="PF13401"/>
    </source>
</evidence>
<evidence type="ECO:0000313" key="6">
    <source>
        <dbReference type="EMBL" id="MDX8126444.1"/>
    </source>
</evidence>
<dbReference type="InterPro" id="IPR040496">
    <property type="entry name" value="MID_pPIWI_RE"/>
</dbReference>
<feature type="domain" description="ORC1/DEAH AAA+ ATPase" evidence="4">
    <location>
        <begin position="2404"/>
        <end position="2549"/>
    </location>
</feature>
<dbReference type="Proteomes" id="UP001284537">
    <property type="component" value="Unassembled WGS sequence"/>
</dbReference>
<dbReference type="Pfam" id="PF13032">
    <property type="entry name" value="RNaseH_pPIWI_RE"/>
    <property type="match status" value="1"/>
</dbReference>
<evidence type="ECO:0000259" key="3">
    <source>
        <dbReference type="Pfam" id="PF13111"/>
    </source>
</evidence>
<dbReference type="InterPro" id="IPR024996">
    <property type="entry name" value="RNaseH_pPIWI_RE"/>
</dbReference>
<keyword evidence="1" id="KW-0175">Coiled coil</keyword>
<evidence type="ECO:0000259" key="5">
    <source>
        <dbReference type="Pfam" id="PF18157"/>
    </source>
</evidence>
<organism evidence="6 7">
    <name type="scientific">Methylomonas defluvii</name>
    <dbReference type="NCBI Taxonomy" id="3045149"/>
    <lineage>
        <taxon>Bacteria</taxon>
        <taxon>Pseudomonadati</taxon>
        <taxon>Pseudomonadota</taxon>
        <taxon>Gammaproteobacteria</taxon>
        <taxon>Methylococcales</taxon>
        <taxon>Methylococcaceae</taxon>
        <taxon>Methylomonas</taxon>
    </lineage>
</organism>
<protein>
    <submittedName>
        <fullName evidence="6">RNaseH domain-containing protein</fullName>
    </submittedName>
</protein>
<feature type="domain" description="Prokaryotic pPIWI-RE MID" evidence="5">
    <location>
        <begin position="461"/>
        <end position="602"/>
    </location>
</feature>
<accession>A0ABU4UAT0</accession>
<feature type="domain" description="pPIWI-RE module N-terminal" evidence="3">
    <location>
        <begin position="36"/>
        <end position="278"/>
    </location>
</feature>
<feature type="domain" description="pPIWI-RE RNaseH" evidence="2">
    <location>
        <begin position="621"/>
        <end position="928"/>
    </location>
</feature>
<keyword evidence="7" id="KW-1185">Reference proteome</keyword>
<dbReference type="InterPro" id="IPR027417">
    <property type="entry name" value="P-loop_NTPase"/>
</dbReference>
<proteinExistence type="predicted"/>
<dbReference type="RefSeq" id="WP_319960623.1">
    <property type="nucleotide sequence ID" value="NZ_JAXARY010000002.1"/>
</dbReference>
<sequence>MNIETKTLWTRVDGKKPKREAVLIGQRISPDWLSSSVNLTQVRFAGEMKQAFSDLISAAKDKKLNLPVVSLRTALISQVDNVVSLDKNLGIVADNIGRYPCAIELYTPAEEDMPVVREALTQIVKRWIMDDVEIWAERNKLGHLLNRLTEAVIPSAIEFIPIQAPYIGDNQQPNYPLIARSIGDRLAGEILFDELDQNNYCELVASPEYRSNAVELMTLPRKGTGRDEVYSMVAKLTVVSVPYSKDIYLSVSAMKRVWAKKPPMALFNSVSSATAYVMAMGRPVTKVRVVKTLTGWEFGEEYASLWRESEEKLPRSLSEAIAQRDFNSEIGWWSGLPELPSLYRSVSPRTVFEGDEISLLHTISNLLHPIVNGKAIPIMEIKLPRFQAKPKQEMLKLSDFGVAGAVFDTEEDFDEDEEEDQDNSTREEKLECYRIQNMEALNRVHGETMPIVWALSDYQTELELVKKTVGVLFGDSIIVNTEPLPEKTHGLRIDLDQPKYTARKRFDERVKRWQAAADTIKKVSGERHIIVLICASDRVGNKPEDAVNYYAGIHAMSTIGANVHHVLPIENPDDPKSKQGFLHRLQSALLDVILAHTGVVFGVKEFIGRLLPVEQFPYAIYGVQAVRSRAQSRSGQTGVNFMLYSRIIVDNGTTEVRIGYRDGPRNQITDWMPLAKGLSWMGCQRRLQDGDSNWLKAAFTDLTRQALLNIAESDPKAIVLIEWESVRSLWRGISDVDLGSSNSPRLDSANLAQFTNMTFIRLRRGSDTLSLRTMVKTAFRGWKEVSGERVDTGDINLDTYVTTDMRLVQIAEESMSEDRRFGHYIASMGYAKTVQVKRGFSCYRAMPRMCRMGKGLNEFEQKILDVASMDASLPAPMDVSVMSSPQGVNPKQYAILAMGLRLGYAHYNDWTALPMPLFFRRKIEDYAIRYPEDIDDGEIGDTASGEVLEENVGSTNYSKLVVQEAEGILEEMPIQDETASDVNDTLLQEDSDDLLRRVKRTTMPVIMSHRDDYQSRRLYQRMLNGDADVLVELPYWVRLRGIFTIMGAVTKRRVQRSWDRMKDFGYVKSGVSMPRVDCYIDWLAEKLRIPQVCATVIMATREIGQISFAPMVDLIERDFNSDHPKEEQVNPFAIEDEMLVRMAKWADSHRHDELMGWLVFMESQLPNPKRLSLVIENINTIPGPRTEHALEYYLATASAINIALDQKHQRGHIDVRLNLPKPKLEEPPTPFPQDHKESFHQNTSNVKEIPLAKLKATTRQEQEFDLTMTTKKTLIQLIEEIEPGSNNFDETLTQIQAQIAALSEIHTEKKLLYATAVAMADKMNSFIEHQMAVAERINGMRELLEIGQVSLLEVHSQDLDAAIDELSKIEEVIATLSALLTQLDELERSPVPFNLQERKKRKDIEQQIAENAYSRAESVRSLLQDSLCFDIEALGNPPTEENVECDTSAKTTFDATAQSTPEIATMPDDDNPILELVASDPLQPINLDVLSSPQLEVLPYSVTGTVDSDLPISEAKTNEPATFEIHSSPEPEKVIPIAADFTDTEPSDPNDMTESLVTESSMGATALESEIDTLNILVSRRLYGLADVHVTTIGNMIGGTDDQELQVHHAILTSLIQTLSSMDCRFSFDGKINSKLNELLVSEKLPSGDISDPAHTALGILAASIGNMLFDTSDVQWRIGNAVSARLVDYSALSDLVEHLDLIRRRGFVLTRDLFVRSRIGAKNAIEHELARFQTRAESWKQAPEIHSTFNHRGFMSLHEEMFSPSNPIGKCLAYIGKGDVAKVTSAYEEAKRKFEKPAQTVDELYKKVGEKSKPDGLYRVRAIENIEITEKFVESYLYHVRQRNSQSAELTRDVQAFLDGLNNKLIAAVKETRQIKNRTHLEALYQNAAIKALECVMLLFDTREPAAYIPDNKQKFLIQLPIGKDLMPAMSPPDKVTPPLCTYDNVFEQTRRLAEENLTLGDPSSDDDIDKVLVDAYQGHITAKRFLPAFLIESTLPKPLLPKVPTLQQYAIERHALIAELQEARQKVAHAMTLSALPQQETNRMQWLIEELLMLCCSERSIGMPDVESAIYPDFPQARAALRSNVLQPLERRLSDAKNRLEIELEEEERKGVLPITDIVRIKNMLESSNAATLRTAHDALAMLRHSGKLPARMLSSNNIADEYDVFMESLKKAVGHKKNFLEALKGLLNADPSPEVDPDWLASLDFDQRSESAELINAWLEFFTTRNPMTKPELTERLFRAMGITIPPTPCPETARLTRARFILDDKTFLFTTTADDPMFIPPALGSWSSNTQCYALFGVTQENDIRQLLQEIGSSPTIVLARTHLSMQKRAKVSGNSPVVLVDDNLIAYAALHPSERLQILIKIGILTFTTNPYDDYNTKPVPTEMFFGRQEELTRLRGVKGLAVLYGGRRLGKSSLLSQIEQESRNSPGQEAVYVSMDTVDTAGEYVMSAWEFIYRALLNRKLIQSIGITPKHWKPILQHIEKELIESSKLKSLFLLIDEADNLMGCELRRKSNEDSFVRSLIQLTDNVKDTCNVRMVIAGLHNMTRMANDENSVFGKAEPIALKPFSSADDVQRGIRLITKPLAAMGYIFGQGAEDLPLRILSVCNFYPAFVQLYCKRLVERLQNNRQDKRPPIEISDEDLNAVEKDNNLLSELREKFKLNLNLDKRYKAIALILADVYYTEIESGQYNGLTTSEIREYCEVYCGRHFENTGPGVFEALLDEMSKLNVVEKNGTRYVLRNPNIAMMVGDRDRVTTLISELASEPPEISRSQGERRIVMTKNNSYSQMIFPMPMSWIRNHMDGSDGELLILTGNALSGIMDLARVERDEWQLQDGFFVSVPGNSPQNLADAVAKNRRITQENRSQKIMSVRNAAWRVDQIPEYAAIANKASKYGIRIILLAHPERALEITAALESGKLTPPSPDVECSWRVVPIPPWSDDAIYYRVHENIQVAENQEGITAIRMATCGFGKEVNDLCSDLTLEKALKAPENRRKVLAPNLNSFYQHIGIPPSLIAERGDSIKDFLDLMNGVNRSNIAELQEIMMEFSITEDMFQFLYWMGLIQEGAEHTWTVPKLYADL</sequence>
<evidence type="ECO:0000256" key="1">
    <source>
        <dbReference type="SAM" id="Coils"/>
    </source>
</evidence>
<comment type="caution">
    <text evidence="6">The sequence shown here is derived from an EMBL/GenBank/DDBJ whole genome shotgun (WGS) entry which is preliminary data.</text>
</comment>
<dbReference type="SUPFAM" id="SSF52540">
    <property type="entry name" value="P-loop containing nucleoside triphosphate hydrolases"/>
    <property type="match status" value="1"/>
</dbReference>
<dbReference type="EMBL" id="JAXARY010000002">
    <property type="protein sequence ID" value="MDX8126444.1"/>
    <property type="molecule type" value="Genomic_DNA"/>
</dbReference>
<evidence type="ECO:0000259" key="2">
    <source>
        <dbReference type="Pfam" id="PF13032"/>
    </source>
</evidence>
<dbReference type="Pfam" id="PF13401">
    <property type="entry name" value="AAA_22"/>
    <property type="match status" value="1"/>
</dbReference>